<keyword evidence="3" id="KW-1185">Reference proteome</keyword>
<reference evidence="2 3" key="1">
    <citation type="journal article" date="2003" name="PLoS Biol.">
        <title>The genome sequence of Caenorhabditis briggsae: a platform for comparative genomics.</title>
        <authorList>
            <person name="Stein L.D."/>
            <person name="Bao Z."/>
            <person name="Blasiar D."/>
            <person name="Blumenthal T."/>
            <person name="Brent M.R."/>
            <person name="Chen N."/>
            <person name="Chinwalla A."/>
            <person name="Clarke L."/>
            <person name="Clee C."/>
            <person name="Coghlan A."/>
            <person name="Coulson A."/>
            <person name="D'Eustachio P."/>
            <person name="Fitch D.H."/>
            <person name="Fulton L.A."/>
            <person name="Fulton R.E."/>
            <person name="Griffiths-Jones S."/>
            <person name="Harris T.W."/>
            <person name="Hillier L.W."/>
            <person name="Kamath R."/>
            <person name="Kuwabara P.E."/>
            <person name="Mardis E.R."/>
            <person name="Marra M.A."/>
            <person name="Miner T.L."/>
            <person name="Minx P."/>
            <person name="Mullikin J.C."/>
            <person name="Plumb R.W."/>
            <person name="Rogers J."/>
            <person name="Schein J.E."/>
            <person name="Sohrmann M."/>
            <person name="Spieth J."/>
            <person name="Stajich J.E."/>
            <person name="Wei C."/>
            <person name="Willey D."/>
            <person name="Wilson R.K."/>
            <person name="Durbin R."/>
            <person name="Waterston R.H."/>
        </authorList>
    </citation>
    <scope>NUCLEOTIDE SEQUENCE [LARGE SCALE GENOMIC DNA]</scope>
    <source>
        <strain evidence="2 3">AF16</strain>
    </source>
</reference>
<sequence length="273" mass="32705">MKLNKYPYLVQNEIFDNMSFPSLFLLSCDISKFIEFVNRWKSGEAYQNLEYLKIRIVSHDVRQDEILNAIEAKHIDAQKTPLTHPLPRRYTEYTKQPNTDPIINHSYVVRESDNRVASFLIAKFWNYQMKLSKYPSLAQNEILDNMSFPCLFLFSFVSKSMKKLIKSSQLQRFKSIHSVEYDCCDWLSHYFNICYQSRIKETFTYAQKKETENRDKANRTDHFSLYVSGYIIDFRFSEYKSLVTTFHPYEKEHIIKSIHNYLISLIGDYMEYH</sequence>
<dbReference type="KEGG" id="cbr:CBG_02723"/>
<evidence type="ECO:0000259" key="1">
    <source>
        <dbReference type="PROSITE" id="PS50181"/>
    </source>
</evidence>
<name>A8WTN1_CAEBR</name>
<dbReference type="PROSITE" id="PS50181">
    <property type="entry name" value="FBOX"/>
    <property type="match status" value="1"/>
</dbReference>
<dbReference type="AlphaFoldDB" id="A8WTN1"/>
<dbReference type="InterPro" id="IPR001810">
    <property type="entry name" value="F-box_dom"/>
</dbReference>
<dbReference type="GeneID" id="8572498"/>
<dbReference type="EMBL" id="HE601438">
    <property type="protein sequence ID" value="CAP23843.1"/>
    <property type="molecule type" value="Genomic_DNA"/>
</dbReference>
<dbReference type="HOGENOM" id="CLU_1020236_0_0_1"/>
<dbReference type="WormBase" id="CBG02723">
    <property type="protein sequence ID" value="CBP47563"/>
    <property type="gene ID" value="WBGene00025726"/>
</dbReference>
<gene>
    <name evidence="2 4" type="ORF">CBG02723</name>
    <name evidence="2" type="ORF">CBG_02723</name>
</gene>
<dbReference type="PANTHER" id="PTHR21503:SF8">
    <property type="entry name" value="F-BOX ASSOCIATED DOMAIN-CONTAINING PROTEIN-RELATED"/>
    <property type="match status" value="1"/>
</dbReference>
<feature type="domain" description="F-box" evidence="1">
    <location>
        <begin position="128"/>
        <end position="176"/>
    </location>
</feature>
<organism evidence="2 3">
    <name type="scientific">Caenorhabditis briggsae</name>
    <dbReference type="NCBI Taxonomy" id="6238"/>
    <lineage>
        <taxon>Eukaryota</taxon>
        <taxon>Metazoa</taxon>
        <taxon>Ecdysozoa</taxon>
        <taxon>Nematoda</taxon>
        <taxon>Chromadorea</taxon>
        <taxon>Rhabditida</taxon>
        <taxon>Rhabditina</taxon>
        <taxon>Rhabditomorpha</taxon>
        <taxon>Rhabditoidea</taxon>
        <taxon>Rhabditidae</taxon>
        <taxon>Peloderinae</taxon>
        <taxon>Caenorhabditis</taxon>
    </lineage>
</organism>
<evidence type="ECO:0000313" key="3">
    <source>
        <dbReference type="Proteomes" id="UP000008549"/>
    </source>
</evidence>
<dbReference type="RefSeq" id="XP_002630983.1">
    <property type="nucleotide sequence ID" value="XM_002630937.1"/>
</dbReference>
<dbReference type="CTD" id="8572498"/>
<dbReference type="InParanoid" id="A8WTN1"/>
<dbReference type="Proteomes" id="UP000008549">
    <property type="component" value="Unassembled WGS sequence"/>
</dbReference>
<reference evidence="2 3" key="2">
    <citation type="journal article" date="2011" name="PLoS Genet.">
        <title>Caenorhabditis briggsae recombinant inbred line genotypes reveal inter-strain incompatibility and the evolution of recombination.</title>
        <authorList>
            <person name="Ross J.A."/>
            <person name="Koboldt D.C."/>
            <person name="Staisch J.E."/>
            <person name="Chamberlin H.M."/>
            <person name="Gupta B.P."/>
            <person name="Miller R.D."/>
            <person name="Baird S.E."/>
            <person name="Haag E.S."/>
        </authorList>
    </citation>
    <scope>NUCLEOTIDE SEQUENCE [LARGE SCALE GENOMIC DNA]</scope>
    <source>
        <strain evidence="2 3">AF16</strain>
    </source>
</reference>
<evidence type="ECO:0000313" key="4">
    <source>
        <dbReference type="WormBase" id="CBG02723"/>
    </source>
</evidence>
<dbReference type="PROSITE" id="PS51257">
    <property type="entry name" value="PROKAR_LIPOPROTEIN"/>
    <property type="match status" value="1"/>
</dbReference>
<dbReference type="PANTHER" id="PTHR21503">
    <property type="entry name" value="F-BOX-CONTAINING HYPOTHETICAL PROTEIN C.ELEGANS"/>
    <property type="match status" value="1"/>
</dbReference>
<proteinExistence type="predicted"/>
<dbReference type="Pfam" id="PF00646">
    <property type="entry name" value="F-box"/>
    <property type="match status" value="1"/>
</dbReference>
<protein>
    <submittedName>
        <fullName evidence="2">Protein CBG02723</fullName>
    </submittedName>
</protein>
<evidence type="ECO:0000313" key="2">
    <source>
        <dbReference type="EMBL" id="CAP23843.1"/>
    </source>
</evidence>
<accession>A8WTN1</accession>